<feature type="compositionally biased region" description="Acidic residues" evidence="2">
    <location>
        <begin position="214"/>
        <end position="226"/>
    </location>
</feature>
<feature type="compositionally biased region" description="Basic and acidic residues" evidence="2">
    <location>
        <begin position="227"/>
        <end position="242"/>
    </location>
</feature>
<dbReference type="PANTHER" id="PTHR38701:SF1">
    <property type="entry name" value="UP-REGULATED DURING SEPTATION PROTEIN 1 DOMAIN-CONTAINING PROTEIN"/>
    <property type="match status" value="1"/>
</dbReference>
<dbReference type="AlphaFoldDB" id="A0A2H3J367"/>
<sequence>MSMVGESGGPVMSGVGRGVVRVKSKVTRVVADSPPQPSSASSSPPPPSTRNGHGRTPSIPTISIASPLFPISGDTSPAASHYRSPATPDSPTRRTPVYQPFPHHDDLPGHNGGKADPALIPLPPQSPPMSTISFSSRSSVSYDTQSSGVTRSTAPTVNSRVNGHARVRDLDRISVPRAGFDSGPGLRSEPASREPSSASEESLSDSDSAATNDSSDDDDDGEDAEDPDRKIKDEAKSNRKIADLEITNKSLLAINSSLEAAKHRQAKEIRDLKRKLRETRLTLPPPAFHAVKHDDTVDEDVEGAEDEDEDDEDVLEGKDDEAFQRVRGMIEGLLDACQRALETKPSDFIEHGRGGAKVLTAEEVRSWRGDVPESEADTRSLADADDDDDAEPSPAAGPSNHVEASPLRRNEGVPPITVTSS</sequence>
<proteinExistence type="predicted"/>
<dbReference type="OMA" id="PYRRVKL"/>
<evidence type="ECO:0000256" key="1">
    <source>
        <dbReference type="SAM" id="Coils"/>
    </source>
</evidence>
<dbReference type="STRING" id="742152.A0A2H3J367"/>
<dbReference type="EMBL" id="KB467831">
    <property type="protein sequence ID" value="PCH34223.1"/>
    <property type="molecule type" value="Genomic_DNA"/>
</dbReference>
<name>A0A2H3J367_WOLCO</name>
<feature type="region of interest" description="Disordered" evidence="2">
    <location>
        <begin position="364"/>
        <end position="421"/>
    </location>
</feature>
<dbReference type="Proteomes" id="UP000218811">
    <property type="component" value="Unassembled WGS sequence"/>
</dbReference>
<feature type="compositionally biased region" description="Low complexity" evidence="2">
    <location>
        <begin position="9"/>
        <end position="19"/>
    </location>
</feature>
<feature type="compositionally biased region" description="Low complexity" evidence="2">
    <location>
        <begin position="186"/>
        <end position="213"/>
    </location>
</feature>
<feature type="compositionally biased region" description="Low complexity" evidence="2">
    <location>
        <begin position="128"/>
        <end position="141"/>
    </location>
</feature>
<organism evidence="3 4">
    <name type="scientific">Wolfiporia cocos (strain MD-104)</name>
    <name type="common">Brown rot fungus</name>
    <dbReference type="NCBI Taxonomy" id="742152"/>
    <lineage>
        <taxon>Eukaryota</taxon>
        <taxon>Fungi</taxon>
        <taxon>Dikarya</taxon>
        <taxon>Basidiomycota</taxon>
        <taxon>Agaricomycotina</taxon>
        <taxon>Agaricomycetes</taxon>
        <taxon>Polyporales</taxon>
        <taxon>Phaeolaceae</taxon>
        <taxon>Wolfiporia</taxon>
    </lineage>
</organism>
<protein>
    <submittedName>
        <fullName evidence="3">Uncharacterized protein</fullName>
    </submittedName>
</protein>
<feature type="coiled-coil region" evidence="1">
    <location>
        <begin position="255"/>
        <end position="282"/>
    </location>
</feature>
<reference evidence="3 4" key="1">
    <citation type="journal article" date="2012" name="Science">
        <title>The Paleozoic origin of enzymatic lignin decomposition reconstructed from 31 fungal genomes.</title>
        <authorList>
            <person name="Floudas D."/>
            <person name="Binder M."/>
            <person name="Riley R."/>
            <person name="Barry K."/>
            <person name="Blanchette R.A."/>
            <person name="Henrissat B."/>
            <person name="Martinez A.T."/>
            <person name="Otillar R."/>
            <person name="Spatafora J.W."/>
            <person name="Yadav J.S."/>
            <person name="Aerts A."/>
            <person name="Benoit I."/>
            <person name="Boyd A."/>
            <person name="Carlson A."/>
            <person name="Copeland A."/>
            <person name="Coutinho P.M."/>
            <person name="de Vries R.P."/>
            <person name="Ferreira P."/>
            <person name="Findley K."/>
            <person name="Foster B."/>
            <person name="Gaskell J."/>
            <person name="Glotzer D."/>
            <person name="Gorecki P."/>
            <person name="Heitman J."/>
            <person name="Hesse C."/>
            <person name="Hori C."/>
            <person name="Igarashi K."/>
            <person name="Jurgens J.A."/>
            <person name="Kallen N."/>
            <person name="Kersten P."/>
            <person name="Kohler A."/>
            <person name="Kuees U."/>
            <person name="Kumar T.K.A."/>
            <person name="Kuo A."/>
            <person name="LaButti K."/>
            <person name="Larrondo L.F."/>
            <person name="Lindquist E."/>
            <person name="Ling A."/>
            <person name="Lombard V."/>
            <person name="Lucas S."/>
            <person name="Lundell T."/>
            <person name="Martin R."/>
            <person name="McLaughlin D.J."/>
            <person name="Morgenstern I."/>
            <person name="Morin E."/>
            <person name="Murat C."/>
            <person name="Nagy L.G."/>
            <person name="Nolan M."/>
            <person name="Ohm R.A."/>
            <person name="Patyshakuliyeva A."/>
            <person name="Rokas A."/>
            <person name="Ruiz-Duenas F.J."/>
            <person name="Sabat G."/>
            <person name="Salamov A."/>
            <person name="Samejima M."/>
            <person name="Schmutz J."/>
            <person name="Slot J.C."/>
            <person name="St John F."/>
            <person name="Stenlid J."/>
            <person name="Sun H."/>
            <person name="Sun S."/>
            <person name="Syed K."/>
            <person name="Tsang A."/>
            <person name="Wiebenga A."/>
            <person name="Young D."/>
            <person name="Pisabarro A."/>
            <person name="Eastwood D.C."/>
            <person name="Martin F."/>
            <person name="Cullen D."/>
            <person name="Grigoriev I.V."/>
            <person name="Hibbett D.S."/>
        </authorList>
    </citation>
    <scope>NUCLEOTIDE SEQUENCE [LARGE SCALE GENOMIC DNA]</scope>
    <source>
        <strain evidence="3 4">MD-104</strain>
    </source>
</reference>
<feature type="compositionally biased region" description="Basic and acidic residues" evidence="2">
    <location>
        <begin position="364"/>
        <end position="382"/>
    </location>
</feature>
<dbReference type="OrthoDB" id="2555519at2759"/>
<feature type="compositionally biased region" description="Acidic residues" evidence="2">
    <location>
        <begin position="296"/>
        <end position="314"/>
    </location>
</feature>
<keyword evidence="1" id="KW-0175">Coiled coil</keyword>
<evidence type="ECO:0000313" key="4">
    <source>
        <dbReference type="Proteomes" id="UP000218811"/>
    </source>
</evidence>
<dbReference type="PANTHER" id="PTHR38701">
    <property type="entry name" value="CHROMOSOME 8, WHOLE GENOME SHOTGUN SEQUENCE"/>
    <property type="match status" value="1"/>
</dbReference>
<feature type="region of interest" description="Disordered" evidence="2">
    <location>
        <begin position="1"/>
        <end position="242"/>
    </location>
</feature>
<keyword evidence="4" id="KW-1185">Reference proteome</keyword>
<feature type="compositionally biased region" description="Polar residues" evidence="2">
    <location>
        <begin position="142"/>
        <end position="161"/>
    </location>
</feature>
<evidence type="ECO:0000256" key="2">
    <source>
        <dbReference type="SAM" id="MobiDB-lite"/>
    </source>
</evidence>
<accession>A0A2H3J367</accession>
<evidence type="ECO:0000313" key="3">
    <source>
        <dbReference type="EMBL" id="PCH34223.1"/>
    </source>
</evidence>
<feature type="region of interest" description="Disordered" evidence="2">
    <location>
        <begin position="288"/>
        <end position="315"/>
    </location>
</feature>
<gene>
    <name evidence="3" type="ORF">WOLCODRAFT_135573</name>
</gene>